<evidence type="ECO:0000313" key="2">
    <source>
        <dbReference type="Proteomes" id="UP000827092"/>
    </source>
</evidence>
<accession>A0AAV6TRF8</accession>
<evidence type="ECO:0000313" key="1">
    <source>
        <dbReference type="EMBL" id="KAG8174630.1"/>
    </source>
</evidence>
<organism evidence="1 2">
    <name type="scientific">Oedothorax gibbosus</name>
    <dbReference type="NCBI Taxonomy" id="931172"/>
    <lineage>
        <taxon>Eukaryota</taxon>
        <taxon>Metazoa</taxon>
        <taxon>Ecdysozoa</taxon>
        <taxon>Arthropoda</taxon>
        <taxon>Chelicerata</taxon>
        <taxon>Arachnida</taxon>
        <taxon>Araneae</taxon>
        <taxon>Araneomorphae</taxon>
        <taxon>Entelegynae</taxon>
        <taxon>Araneoidea</taxon>
        <taxon>Linyphiidae</taxon>
        <taxon>Erigoninae</taxon>
        <taxon>Oedothorax</taxon>
    </lineage>
</organism>
<proteinExistence type="predicted"/>
<reference evidence="1 2" key="1">
    <citation type="journal article" date="2022" name="Nat. Ecol. Evol.">
        <title>A masculinizing supergene underlies an exaggerated male reproductive morph in a spider.</title>
        <authorList>
            <person name="Hendrickx F."/>
            <person name="De Corte Z."/>
            <person name="Sonet G."/>
            <person name="Van Belleghem S.M."/>
            <person name="Kostlbacher S."/>
            <person name="Vangestel C."/>
        </authorList>
    </citation>
    <scope>NUCLEOTIDE SEQUENCE [LARGE SCALE GENOMIC DNA]</scope>
    <source>
        <strain evidence="1">W744_W776</strain>
    </source>
</reference>
<dbReference type="EMBL" id="JAFNEN010001174">
    <property type="protein sequence ID" value="KAG8174630.1"/>
    <property type="molecule type" value="Genomic_DNA"/>
</dbReference>
<sequence>MKRSETSTCEMEVAGQLISALQESRFLKANSRSNLSAEVQLIYKLIYIQASLQLICSSRMELKFHPVQRRTVQHLPVQNIEVQQLL</sequence>
<gene>
    <name evidence="1" type="ORF">JTE90_013437</name>
</gene>
<protein>
    <submittedName>
        <fullName evidence="1">Uncharacterized protein</fullName>
    </submittedName>
</protein>
<dbReference type="AlphaFoldDB" id="A0AAV6TRF8"/>
<comment type="caution">
    <text evidence="1">The sequence shown here is derived from an EMBL/GenBank/DDBJ whole genome shotgun (WGS) entry which is preliminary data.</text>
</comment>
<keyword evidence="2" id="KW-1185">Reference proteome</keyword>
<name>A0AAV6TRF8_9ARAC</name>
<dbReference type="Proteomes" id="UP000827092">
    <property type="component" value="Unassembled WGS sequence"/>
</dbReference>